<keyword evidence="7 8" id="KW-0472">Membrane</keyword>
<keyword evidence="4" id="KW-1003">Cell membrane</keyword>
<feature type="transmembrane region" description="Helical" evidence="8">
    <location>
        <begin position="231"/>
        <end position="253"/>
    </location>
</feature>
<feature type="domain" description="ABC transmembrane type-2" evidence="9">
    <location>
        <begin position="149"/>
        <end position="374"/>
    </location>
</feature>
<keyword evidence="5 8" id="KW-0812">Transmembrane</keyword>
<feature type="transmembrane region" description="Helical" evidence="8">
    <location>
        <begin position="24"/>
        <end position="44"/>
    </location>
</feature>
<feature type="transmembrane region" description="Helical" evidence="8">
    <location>
        <begin position="297"/>
        <end position="320"/>
    </location>
</feature>
<dbReference type="AlphaFoldDB" id="E4U358"/>
<dbReference type="KEGG" id="sku:Sulku_1065"/>
<gene>
    <name evidence="10" type="ordered locus">Sulku_1065</name>
</gene>
<dbReference type="InterPro" id="IPR013525">
    <property type="entry name" value="ABC2_TM"/>
</dbReference>
<dbReference type="eggNOG" id="COG0842">
    <property type="taxonomic scope" value="Bacteria"/>
</dbReference>
<dbReference type="GO" id="GO:0005886">
    <property type="term" value="C:plasma membrane"/>
    <property type="evidence" value="ECO:0007669"/>
    <property type="project" value="UniProtKB-SubCell"/>
</dbReference>
<dbReference type="OrthoDB" id="9808686at2"/>
<name>E4U358_SULKY</name>
<dbReference type="InterPro" id="IPR051449">
    <property type="entry name" value="ABC-2_transporter_component"/>
</dbReference>
<accession>E4U358</accession>
<feature type="transmembrane region" description="Helical" evidence="8">
    <location>
        <begin position="259"/>
        <end position="285"/>
    </location>
</feature>
<dbReference type="STRING" id="709032.Sulku_1065"/>
<protein>
    <submittedName>
        <fullName evidence="10">ABC-2 type transporter</fullName>
    </submittedName>
</protein>
<dbReference type="PROSITE" id="PS51012">
    <property type="entry name" value="ABC_TM2"/>
    <property type="match status" value="1"/>
</dbReference>
<evidence type="ECO:0000313" key="11">
    <source>
        <dbReference type="Proteomes" id="UP000008721"/>
    </source>
</evidence>
<dbReference type="PANTHER" id="PTHR30294:SF29">
    <property type="entry name" value="MULTIDRUG ABC TRANSPORTER PERMEASE YBHS-RELATED"/>
    <property type="match status" value="1"/>
</dbReference>
<dbReference type="GO" id="GO:0140359">
    <property type="term" value="F:ABC-type transporter activity"/>
    <property type="evidence" value="ECO:0007669"/>
    <property type="project" value="InterPro"/>
</dbReference>
<dbReference type="RefSeq" id="WP_013459925.1">
    <property type="nucleotide sequence ID" value="NC_014762.1"/>
</dbReference>
<evidence type="ECO:0000256" key="4">
    <source>
        <dbReference type="ARBA" id="ARBA00022475"/>
    </source>
</evidence>
<evidence type="ECO:0000256" key="3">
    <source>
        <dbReference type="ARBA" id="ARBA00022448"/>
    </source>
</evidence>
<comment type="subcellular location">
    <subcellularLocation>
        <location evidence="1">Cell membrane</location>
        <topology evidence="1">Multi-pass membrane protein</topology>
    </subcellularLocation>
</comment>
<feature type="transmembrane region" description="Helical" evidence="8">
    <location>
        <begin position="353"/>
        <end position="371"/>
    </location>
</feature>
<keyword evidence="6 8" id="KW-1133">Transmembrane helix</keyword>
<evidence type="ECO:0000256" key="2">
    <source>
        <dbReference type="ARBA" id="ARBA00007783"/>
    </source>
</evidence>
<sequence>MSFSLNRWWAIVLKEFLQLKRDRVTFAMMVVLPIIQLALFGFAINTDPKHLPTAVVAYDESEFTRTFLSSLQTSEYFELDPQFDTAEKAQTALKQGKVQFIFTIPPDFTQKLLRGEKPSMLLEADATDPVTITIALASIEGISKQVLQKDLTGSLSTLWSQKEPFDVRIHRLYNPNGINQYNIIPGLMGTIMTMTLTMMTALAITREREHGTMENLLATPARPLEIMTGKIIPYVFIGLVQATIILFASHFVFGVPFNGSILLVYTVALLFIAVNLTIGITISSLARNMLQALQLTIFYFLPSILLSGFMFPFSGMPIWAQHIGQLLPLTYFNRLIRGIILKDNDLFMLWPNIWPLMIIGVIMMTLAVKFYKKTLD</sequence>
<dbReference type="PANTHER" id="PTHR30294">
    <property type="entry name" value="MEMBRANE COMPONENT OF ABC TRANSPORTER YHHJ-RELATED"/>
    <property type="match status" value="1"/>
</dbReference>
<evidence type="ECO:0000256" key="8">
    <source>
        <dbReference type="SAM" id="Phobius"/>
    </source>
</evidence>
<proteinExistence type="inferred from homology"/>
<feature type="transmembrane region" description="Helical" evidence="8">
    <location>
        <begin position="183"/>
        <end position="204"/>
    </location>
</feature>
<evidence type="ECO:0000256" key="5">
    <source>
        <dbReference type="ARBA" id="ARBA00022692"/>
    </source>
</evidence>
<dbReference type="HOGENOM" id="CLU_039483_8_0_7"/>
<reference evidence="10 11" key="1">
    <citation type="journal article" date="2012" name="Stand. Genomic Sci.">
        <title>Complete genome sequence of the sulfur compounds oxidizing chemolithoautotroph Sulfuricurvum kujiense type strain (YK-1(T)).</title>
        <authorList>
            <person name="Han C."/>
            <person name="Kotsyurbenko O."/>
            <person name="Chertkov O."/>
            <person name="Held B."/>
            <person name="Lapidus A."/>
            <person name="Nolan M."/>
            <person name="Lucas S."/>
            <person name="Hammon N."/>
            <person name="Deshpande S."/>
            <person name="Cheng J.F."/>
            <person name="Tapia R."/>
            <person name="Goodwin L.A."/>
            <person name="Pitluck S."/>
            <person name="Liolios K."/>
            <person name="Pagani I."/>
            <person name="Ivanova N."/>
            <person name="Mavromatis K."/>
            <person name="Mikhailova N."/>
            <person name="Pati A."/>
            <person name="Chen A."/>
            <person name="Palaniappan K."/>
            <person name="Land M."/>
            <person name="Hauser L."/>
            <person name="Chang Y.J."/>
            <person name="Jeffries C.D."/>
            <person name="Brambilla E.M."/>
            <person name="Rohde M."/>
            <person name="Spring S."/>
            <person name="Sikorski J."/>
            <person name="Goker M."/>
            <person name="Woyke T."/>
            <person name="Bristow J."/>
            <person name="Eisen J.A."/>
            <person name="Markowitz V."/>
            <person name="Hugenholtz P."/>
            <person name="Kyrpides N.C."/>
            <person name="Klenk H.P."/>
            <person name="Detter J.C."/>
        </authorList>
    </citation>
    <scope>NUCLEOTIDE SEQUENCE [LARGE SCALE GENOMIC DNA]</scope>
    <source>
        <strain evidence="11">ATCC BAA-921 / DSM 16994 / JCM 11577 / YK-1</strain>
    </source>
</reference>
<dbReference type="Gene3D" id="3.40.1710.10">
    <property type="entry name" value="abc type-2 transporter like domain"/>
    <property type="match status" value="1"/>
</dbReference>
<dbReference type="EMBL" id="CP002355">
    <property type="protein sequence ID" value="ADR33728.1"/>
    <property type="molecule type" value="Genomic_DNA"/>
</dbReference>
<keyword evidence="11" id="KW-1185">Reference proteome</keyword>
<evidence type="ECO:0000259" key="9">
    <source>
        <dbReference type="PROSITE" id="PS51012"/>
    </source>
</evidence>
<organism evidence="10 11">
    <name type="scientific">Sulfuricurvum kujiense (strain ATCC BAA-921 / DSM 16994 / JCM 11577 / YK-1)</name>
    <dbReference type="NCBI Taxonomy" id="709032"/>
    <lineage>
        <taxon>Bacteria</taxon>
        <taxon>Pseudomonadati</taxon>
        <taxon>Campylobacterota</taxon>
        <taxon>Epsilonproteobacteria</taxon>
        <taxon>Campylobacterales</taxon>
        <taxon>Sulfurimonadaceae</taxon>
        <taxon>Sulfuricurvum</taxon>
    </lineage>
</organism>
<evidence type="ECO:0000256" key="6">
    <source>
        <dbReference type="ARBA" id="ARBA00022989"/>
    </source>
</evidence>
<evidence type="ECO:0000256" key="7">
    <source>
        <dbReference type="ARBA" id="ARBA00023136"/>
    </source>
</evidence>
<evidence type="ECO:0000313" key="10">
    <source>
        <dbReference type="EMBL" id="ADR33728.1"/>
    </source>
</evidence>
<comment type="similarity">
    <text evidence="2">Belongs to the ABC-2 integral membrane protein family.</text>
</comment>
<dbReference type="Pfam" id="PF12698">
    <property type="entry name" value="ABC2_membrane_3"/>
    <property type="match status" value="1"/>
</dbReference>
<dbReference type="InterPro" id="IPR047817">
    <property type="entry name" value="ABC2_TM_bact-type"/>
</dbReference>
<evidence type="ECO:0000256" key="1">
    <source>
        <dbReference type="ARBA" id="ARBA00004651"/>
    </source>
</evidence>
<keyword evidence="3" id="KW-0813">Transport</keyword>
<dbReference type="Proteomes" id="UP000008721">
    <property type="component" value="Chromosome"/>
</dbReference>